<protein>
    <submittedName>
        <fullName evidence="1">Uncharacterized protein</fullName>
    </submittedName>
</protein>
<name>A0A1V3IQF9_9PAST</name>
<dbReference type="OrthoDB" id="5682000at2"/>
<gene>
    <name evidence="1" type="ORF">BKK51_09870</name>
    <name evidence="2" type="ORF">BKK52_09790</name>
</gene>
<dbReference type="EMBL" id="MLHL01000056">
    <property type="protein sequence ID" value="OOF47276.1"/>
    <property type="molecule type" value="Genomic_DNA"/>
</dbReference>
<organism evidence="1 3">
    <name type="scientific">Rodentibacter trehalosifermentans</name>
    <dbReference type="NCBI Taxonomy" id="1908263"/>
    <lineage>
        <taxon>Bacteria</taxon>
        <taxon>Pseudomonadati</taxon>
        <taxon>Pseudomonadota</taxon>
        <taxon>Gammaproteobacteria</taxon>
        <taxon>Pasteurellales</taxon>
        <taxon>Pasteurellaceae</taxon>
        <taxon>Rodentibacter</taxon>
    </lineage>
</organism>
<evidence type="ECO:0000313" key="1">
    <source>
        <dbReference type="EMBL" id="OOF44184.1"/>
    </source>
</evidence>
<evidence type="ECO:0000313" key="4">
    <source>
        <dbReference type="Proteomes" id="UP000189161"/>
    </source>
</evidence>
<comment type="caution">
    <text evidence="1">The sequence shown here is derived from an EMBL/GenBank/DDBJ whole genome shotgun (WGS) entry which is preliminary data.</text>
</comment>
<sequence>MKERIKYNILKQWFFEDAYIWCQRKFEEGKIRNWHKGFNEWGGALDSFDGHFDLPIERLMLNVIFIITNGARHLLSHQIVFNEIQDILRNHNFDDLVADLGEEEKKDFLYDLNLVLNNREIEE</sequence>
<dbReference type="Proteomes" id="UP000189161">
    <property type="component" value="Unassembled WGS sequence"/>
</dbReference>
<keyword evidence="4" id="KW-1185">Reference proteome</keyword>
<proteinExistence type="predicted"/>
<evidence type="ECO:0000313" key="3">
    <source>
        <dbReference type="Proteomes" id="UP000188728"/>
    </source>
</evidence>
<dbReference type="EMBL" id="MLHK01000057">
    <property type="protein sequence ID" value="OOF44184.1"/>
    <property type="molecule type" value="Genomic_DNA"/>
</dbReference>
<reference evidence="3 4" key="1">
    <citation type="submission" date="2016-10" db="EMBL/GenBank/DDBJ databases">
        <title>Rodentibacter gen. nov. and new species.</title>
        <authorList>
            <person name="Christensen H."/>
        </authorList>
    </citation>
    <scope>NUCLEOTIDE SEQUENCE [LARGE SCALE GENOMIC DNA]</scope>
    <source>
        <strain evidence="1 3">H1983213011</strain>
        <strain evidence="2 4">H1987082031</strain>
    </source>
</reference>
<accession>A0A1V3IY35</accession>
<dbReference type="RefSeq" id="WP_077474448.1">
    <property type="nucleotide sequence ID" value="NZ_MLHK01000057.1"/>
</dbReference>
<accession>A0A1V3IQF9</accession>
<dbReference type="Proteomes" id="UP000188728">
    <property type="component" value="Unassembled WGS sequence"/>
</dbReference>
<dbReference type="AlphaFoldDB" id="A0A1V3IQF9"/>
<evidence type="ECO:0000313" key="2">
    <source>
        <dbReference type="EMBL" id="OOF47276.1"/>
    </source>
</evidence>